<dbReference type="SUPFAM" id="SSF81383">
    <property type="entry name" value="F-box domain"/>
    <property type="match status" value="1"/>
</dbReference>
<evidence type="ECO:0000259" key="3">
    <source>
        <dbReference type="PROSITE" id="PS50181"/>
    </source>
</evidence>
<comment type="subcellular location">
    <subcellularLocation>
        <location evidence="1">Cytoplasm</location>
        <location evidence="1">Cytoskeleton</location>
        <location evidence="1">Cilium axoneme</location>
    </subcellularLocation>
</comment>
<comment type="caution">
    <text evidence="4">The sequence shown here is derived from an EMBL/GenBank/DDBJ whole genome shotgun (WGS) entry which is preliminary data.</text>
</comment>
<accession>A0AAD5DHQ5</accession>
<dbReference type="GO" id="GO:0005930">
    <property type="term" value="C:axoneme"/>
    <property type="evidence" value="ECO:0007669"/>
    <property type="project" value="UniProtKB-SubCell"/>
</dbReference>
<evidence type="ECO:0000256" key="2">
    <source>
        <dbReference type="SAM" id="MobiDB-lite"/>
    </source>
</evidence>
<organism evidence="4 5">
    <name type="scientific">Chlorella ohadii</name>
    <dbReference type="NCBI Taxonomy" id="2649997"/>
    <lineage>
        <taxon>Eukaryota</taxon>
        <taxon>Viridiplantae</taxon>
        <taxon>Chlorophyta</taxon>
        <taxon>core chlorophytes</taxon>
        <taxon>Trebouxiophyceae</taxon>
        <taxon>Chlorellales</taxon>
        <taxon>Chlorellaceae</taxon>
        <taxon>Chlorella clade</taxon>
        <taxon>Chlorella</taxon>
    </lineage>
</organism>
<dbReference type="Gene3D" id="3.80.10.10">
    <property type="entry name" value="Ribonuclease Inhibitor"/>
    <property type="match status" value="2"/>
</dbReference>
<dbReference type="SUPFAM" id="SSF52047">
    <property type="entry name" value="RNI-like"/>
    <property type="match status" value="1"/>
</dbReference>
<name>A0AAD5DHQ5_9CHLO</name>
<dbReference type="Pfam" id="PF00646">
    <property type="entry name" value="F-box"/>
    <property type="match status" value="1"/>
</dbReference>
<protein>
    <recommendedName>
        <fullName evidence="3">F-box domain-containing protein</fullName>
    </recommendedName>
</protein>
<dbReference type="PANTHER" id="PTHR45752">
    <property type="entry name" value="LEUCINE-RICH REPEAT-CONTAINING"/>
    <property type="match status" value="1"/>
</dbReference>
<dbReference type="PROSITE" id="PS50181">
    <property type="entry name" value="FBOX"/>
    <property type="match status" value="1"/>
</dbReference>
<dbReference type="Proteomes" id="UP001205105">
    <property type="component" value="Unassembled WGS sequence"/>
</dbReference>
<dbReference type="InterPro" id="IPR001810">
    <property type="entry name" value="F-box_dom"/>
</dbReference>
<keyword evidence="5" id="KW-1185">Reference proteome</keyword>
<dbReference type="InterPro" id="IPR036047">
    <property type="entry name" value="F-box-like_dom_sf"/>
</dbReference>
<dbReference type="Gene3D" id="1.20.1280.50">
    <property type="match status" value="1"/>
</dbReference>
<sequence length="532" mass="57361">MAPRARGRPRGASQSGGQATPVFDSLPDAIVGDIMLQLPFEERRSLARVCRRWRQLVDSPELLRSVSVQLEATDPHDRSCSSDEDGSDSEGGGWFDGCSDDPEAPIRHILGFFDWLEQRAAPHVERLTVELGRLAFVLDFQMGCEESVTSALCHTLKACTRLQHFSLFMECSLQLYISDDLAPAAQAQLRSLAVECINDNGPEQPASLQVAGLLALTALESLHLLGNQVVLGTPPGLWRPLPLPPLPQPTDGLPPSLTSLALDGFVDFASSVQQFVPPQITALTNLQRLTLANLPGCSLSSLAALSSLTGLHLQRCVHLPTCLPHLPQLRTLRLEDSPFGLSASHDQAAIGAALAELGSALQQLAAVAAAGPQLRHLVLEDVRKLPPELAALPHLESLYWVEGYEYGGPATQLPACGPYLSSLRRLAIPSSMAAGSTAVLSAMPRLEVLALQCPASRGYGAAIEVAAEARVLEWVAQQRPPSLRRLALAFDPAGRYWAKYKRPMAKLLARAQLPPSLTVELDDALLRELRLG</sequence>
<evidence type="ECO:0000313" key="4">
    <source>
        <dbReference type="EMBL" id="KAI7837897.1"/>
    </source>
</evidence>
<reference evidence="4" key="1">
    <citation type="submission" date="2020-11" db="EMBL/GenBank/DDBJ databases">
        <title>Chlorella ohadii genome sequencing and assembly.</title>
        <authorList>
            <person name="Murik O."/>
            <person name="Treves H."/>
            <person name="Kedem I."/>
            <person name="Shotland Y."/>
            <person name="Kaplan A."/>
        </authorList>
    </citation>
    <scope>NUCLEOTIDE SEQUENCE</scope>
    <source>
        <strain evidence="4">1</strain>
    </source>
</reference>
<dbReference type="EMBL" id="JADXDR010000141">
    <property type="protein sequence ID" value="KAI7837897.1"/>
    <property type="molecule type" value="Genomic_DNA"/>
</dbReference>
<evidence type="ECO:0000256" key="1">
    <source>
        <dbReference type="ARBA" id="ARBA00004430"/>
    </source>
</evidence>
<dbReference type="InterPro" id="IPR050715">
    <property type="entry name" value="LRR-SigEffector_domain"/>
</dbReference>
<dbReference type="SMART" id="SM00256">
    <property type="entry name" value="FBOX"/>
    <property type="match status" value="1"/>
</dbReference>
<proteinExistence type="predicted"/>
<dbReference type="AlphaFoldDB" id="A0AAD5DHQ5"/>
<feature type="domain" description="F-box" evidence="3">
    <location>
        <begin position="20"/>
        <end position="66"/>
    </location>
</feature>
<dbReference type="PANTHER" id="PTHR45752:SF187">
    <property type="entry name" value="LEUCINE-RICH REPEAT AND IQ DOMAIN-CONTAINING PROTEIN 4"/>
    <property type="match status" value="1"/>
</dbReference>
<dbReference type="InterPro" id="IPR032675">
    <property type="entry name" value="LRR_dom_sf"/>
</dbReference>
<evidence type="ECO:0000313" key="5">
    <source>
        <dbReference type="Proteomes" id="UP001205105"/>
    </source>
</evidence>
<gene>
    <name evidence="4" type="ORF">COHA_008298</name>
</gene>
<feature type="region of interest" description="Disordered" evidence="2">
    <location>
        <begin position="74"/>
        <end position="97"/>
    </location>
</feature>
<feature type="region of interest" description="Disordered" evidence="2">
    <location>
        <begin position="1"/>
        <end position="24"/>
    </location>
</feature>